<dbReference type="Proteomes" id="UP000789920">
    <property type="component" value="Unassembled WGS sequence"/>
</dbReference>
<accession>A0ACA9SEQ2</accession>
<protein>
    <submittedName>
        <fullName evidence="1">28115_t:CDS:1</fullName>
    </submittedName>
</protein>
<dbReference type="EMBL" id="CAJVQC010117690">
    <property type="protein sequence ID" value="CAG8837448.1"/>
    <property type="molecule type" value="Genomic_DNA"/>
</dbReference>
<comment type="caution">
    <text evidence="1">The sequence shown here is derived from an EMBL/GenBank/DDBJ whole genome shotgun (WGS) entry which is preliminary data.</text>
</comment>
<name>A0ACA9SEQ2_9GLOM</name>
<organism evidence="1 2">
    <name type="scientific">Racocetra persica</name>
    <dbReference type="NCBI Taxonomy" id="160502"/>
    <lineage>
        <taxon>Eukaryota</taxon>
        <taxon>Fungi</taxon>
        <taxon>Fungi incertae sedis</taxon>
        <taxon>Mucoromycota</taxon>
        <taxon>Glomeromycotina</taxon>
        <taxon>Glomeromycetes</taxon>
        <taxon>Diversisporales</taxon>
        <taxon>Gigasporaceae</taxon>
        <taxon>Racocetra</taxon>
    </lineage>
</organism>
<proteinExistence type="predicted"/>
<keyword evidence="2" id="KW-1185">Reference proteome</keyword>
<evidence type="ECO:0000313" key="2">
    <source>
        <dbReference type="Proteomes" id="UP000789920"/>
    </source>
</evidence>
<gene>
    <name evidence="1" type="ORF">RPERSI_LOCUS30311</name>
</gene>
<feature type="non-terminal residue" evidence="1">
    <location>
        <position position="1"/>
    </location>
</feature>
<reference evidence="1" key="1">
    <citation type="submission" date="2021-06" db="EMBL/GenBank/DDBJ databases">
        <authorList>
            <person name="Kallberg Y."/>
            <person name="Tangrot J."/>
            <person name="Rosling A."/>
        </authorList>
    </citation>
    <scope>NUCLEOTIDE SEQUENCE</scope>
    <source>
        <strain evidence="1">MA461A</strain>
    </source>
</reference>
<sequence length="84" mass="9332">DDMESVFSSSENHINDLFLDKSAGDDLFNANSDTENLSTFFQETIVNSVTSYRNQLDSLLGEVNTSDKNEDFQTVAINNGNIFA</sequence>
<evidence type="ECO:0000313" key="1">
    <source>
        <dbReference type="EMBL" id="CAG8837448.1"/>
    </source>
</evidence>